<dbReference type="EMBL" id="HACG01044024">
    <property type="protein sequence ID" value="CEK90889.1"/>
    <property type="molecule type" value="Transcribed_RNA"/>
</dbReference>
<accession>A0A0B7BC27</accession>
<name>A0A0B7BC27_9EUPU</name>
<proteinExistence type="predicted"/>
<protein>
    <submittedName>
        <fullName evidence="1">Uncharacterized protein</fullName>
    </submittedName>
</protein>
<reference evidence="1" key="1">
    <citation type="submission" date="2014-12" db="EMBL/GenBank/DDBJ databases">
        <title>Insight into the proteome of Arion vulgaris.</title>
        <authorList>
            <person name="Aradska J."/>
            <person name="Bulat T."/>
            <person name="Smidak R."/>
            <person name="Sarate P."/>
            <person name="Gangsoo J."/>
            <person name="Sialana F."/>
            <person name="Bilban M."/>
            <person name="Lubec G."/>
        </authorList>
    </citation>
    <scope>NUCLEOTIDE SEQUENCE</scope>
    <source>
        <tissue evidence="1">Skin</tissue>
    </source>
</reference>
<evidence type="ECO:0000313" key="1">
    <source>
        <dbReference type="EMBL" id="CEK90889.1"/>
    </source>
</evidence>
<gene>
    <name evidence="1" type="primary">ORF179691</name>
</gene>
<dbReference type="AlphaFoldDB" id="A0A0B7BC27"/>
<organism evidence="1">
    <name type="scientific">Arion vulgaris</name>
    <dbReference type="NCBI Taxonomy" id="1028688"/>
    <lineage>
        <taxon>Eukaryota</taxon>
        <taxon>Metazoa</taxon>
        <taxon>Spiralia</taxon>
        <taxon>Lophotrochozoa</taxon>
        <taxon>Mollusca</taxon>
        <taxon>Gastropoda</taxon>
        <taxon>Heterobranchia</taxon>
        <taxon>Euthyneura</taxon>
        <taxon>Panpulmonata</taxon>
        <taxon>Eupulmonata</taxon>
        <taxon>Stylommatophora</taxon>
        <taxon>Helicina</taxon>
        <taxon>Arionoidea</taxon>
        <taxon>Arionidae</taxon>
        <taxon>Arion</taxon>
    </lineage>
</organism>
<sequence>MGYSVGSYLRNPGSIPGKAEEYFFLSEHKEKNHNLKSFAVIALAMRSLNFKAHPPRPTPP</sequence>